<sequence length="87" mass="9646">MDRLDWLYTCTGMQLDVSIMKSFIQRLLCPLIVGGSIMAIGYGFASLLRGDYHFSTWPLALQSVVVIFALFAALISGLIIFGGRNDR</sequence>
<dbReference type="GO" id="GO:0005524">
    <property type="term" value="F:ATP binding"/>
    <property type="evidence" value="ECO:0007669"/>
    <property type="project" value="UniProtKB-KW"/>
</dbReference>
<evidence type="ECO:0000313" key="2">
    <source>
        <dbReference type="EMBL" id="BBG31149.1"/>
    </source>
</evidence>
<keyword evidence="1" id="KW-1133">Transmembrane helix</keyword>
<dbReference type="AlphaFoldDB" id="A0A348HHP7"/>
<keyword evidence="2" id="KW-0067">ATP-binding</keyword>
<evidence type="ECO:0000313" key="3">
    <source>
        <dbReference type="Proteomes" id="UP000267342"/>
    </source>
</evidence>
<protein>
    <submittedName>
        <fullName evidence="2">ABC transporter, ATP-binding/permease protein</fullName>
    </submittedName>
</protein>
<accession>A0A348HHP7</accession>
<organism evidence="2 3">
    <name type="scientific">Zymobacter palmae</name>
    <dbReference type="NCBI Taxonomy" id="33074"/>
    <lineage>
        <taxon>Bacteria</taxon>
        <taxon>Pseudomonadati</taxon>
        <taxon>Pseudomonadota</taxon>
        <taxon>Gammaproteobacteria</taxon>
        <taxon>Oceanospirillales</taxon>
        <taxon>Halomonadaceae</taxon>
        <taxon>Zymobacter group</taxon>
        <taxon>Zymobacter</taxon>
    </lineage>
</organism>
<keyword evidence="3" id="KW-1185">Reference proteome</keyword>
<gene>
    <name evidence="2" type="ORF">ZBT109_2418</name>
</gene>
<dbReference type="KEGG" id="zpl:ZBT109_2418"/>
<keyword evidence="1" id="KW-0812">Transmembrane</keyword>
<feature type="transmembrane region" description="Helical" evidence="1">
    <location>
        <begin position="27"/>
        <end position="48"/>
    </location>
</feature>
<name>A0A348HHP7_9GAMM</name>
<reference evidence="2 3" key="1">
    <citation type="submission" date="2018-09" db="EMBL/GenBank/DDBJ databases">
        <title>Zymobacter palmae IAM14233 (=T109) whole genome analysis.</title>
        <authorList>
            <person name="Yanase H."/>
        </authorList>
    </citation>
    <scope>NUCLEOTIDE SEQUENCE [LARGE SCALE GENOMIC DNA]</scope>
    <source>
        <strain evidence="2 3">IAM14233</strain>
    </source>
</reference>
<keyword evidence="2" id="KW-0547">Nucleotide-binding</keyword>
<evidence type="ECO:0000256" key="1">
    <source>
        <dbReference type="SAM" id="Phobius"/>
    </source>
</evidence>
<dbReference type="EMBL" id="AP018933">
    <property type="protein sequence ID" value="BBG31149.1"/>
    <property type="molecule type" value="Genomic_DNA"/>
</dbReference>
<feature type="transmembrane region" description="Helical" evidence="1">
    <location>
        <begin position="60"/>
        <end position="81"/>
    </location>
</feature>
<keyword evidence="1" id="KW-0472">Membrane</keyword>
<dbReference type="Proteomes" id="UP000267342">
    <property type="component" value="Chromosome"/>
</dbReference>
<proteinExistence type="predicted"/>